<dbReference type="GO" id="GO:0016020">
    <property type="term" value="C:membrane"/>
    <property type="evidence" value="ECO:0007669"/>
    <property type="project" value="UniProtKB-SubCell"/>
</dbReference>
<name>A0A8K0SGE3_9HYPO</name>
<feature type="transmembrane region" description="Helical" evidence="7">
    <location>
        <begin position="195"/>
        <end position="214"/>
    </location>
</feature>
<evidence type="ECO:0000256" key="3">
    <source>
        <dbReference type="ARBA" id="ARBA00022989"/>
    </source>
</evidence>
<feature type="transmembrane region" description="Helical" evidence="7">
    <location>
        <begin position="226"/>
        <end position="247"/>
    </location>
</feature>
<feature type="domain" description="Rhodopsin" evidence="8">
    <location>
        <begin position="31"/>
        <end position="283"/>
    </location>
</feature>
<evidence type="ECO:0000256" key="4">
    <source>
        <dbReference type="ARBA" id="ARBA00023136"/>
    </source>
</evidence>
<dbReference type="PANTHER" id="PTHR33048:SF105">
    <property type="match status" value="1"/>
</dbReference>
<keyword evidence="2 7" id="KW-0812">Transmembrane</keyword>
<dbReference type="InterPro" id="IPR049326">
    <property type="entry name" value="Rhodopsin_dom_fungi"/>
</dbReference>
<feature type="transmembrane region" description="Helical" evidence="7">
    <location>
        <begin position="110"/>
        <end position="131"/>
    </location>
</feature>
<dbReference type="EMBL" id="JAGPNK010000017">
    <property type="protein sequence ID" value="KAH7305792.1"/>
    <property type="molecule type" value="Genomic_DNA"/>
</dbReference>
<sequence length="395" mass="43872">MADVPSGQSHSQDTNVEIWTMYGIGVLISALRTFARYKAVGFQGFQADEYLVWAAVLFFTAQSVLAYEIGNSAHGLANNSISNGQRMAIIQGSAEWDSRVFGSKIQVAGIFIYTALLLLLKLAMLVFYVRLTSGLGSRYRRGIWIGFTLVIATFLFFLGALFIGCRPFERYWQIYPNPGRNCQPAISKPIIWTSYAGNIVTDIYLILIPMPLLWESTLKLSKKLAATFILGAGLFVLVCSTIKSIILLLEPDNGPESAGRWGARESFVALVTTNLPVIFPLFKTMLKPWKQSKRRTSAEAKLKPRSGSVRTIGGSGGASYSRSCRKTHGSYPFSETTLMNSEEDITYPQAIKVYLGTPNMEHSGGIIVSNEFHITTENRSSMMEHRLNHGFPDTW</sequence>
<evidence type="ECO:0000256" key="7">
    <source>
        <dbReference type="SAM" id="Phobius"/>
    </source>
</evidence>
<evidence type="ECO:0000259" key="8">
    <source>
        <dbReference type="Pfam" id="PF20684"/>
    </source>
</evidence>
<dbReference type="InterPro" id="IPR052337">
    <property type="entry name" value="SAT4-like"/>
</dbReference>
<dbReference type="Pfam" id="PF20684">
    <property type="entry name" value="Fung_rhodopsin"/>
    <property type="match status" value="1"/>
</dbReference>
<evidence type="ECO:0000256" key="1">
    <source>
        <dbReference type="ARBA" id="ARBA00004141"/>
    </source>
</evidence>
<comment type="similarity">
    <text evidence="5">Belongs to the SAT4 family.</text>
</comment>
<gene>
    <name evidence="9" type="ORF">B0I35DRAFT_483548</name>
</gene>
<proteinExistence type="inferred from homology"/>
<feature type="transmembrane region" description="Helical" evidence="7">
    <location>
        <begin position="267"/>
        <end position="286"/>
    </location>
</feature>
<reference evidence="9" key="1">
    <citation type="journal article" date="2021" name="Nat. Commun.">
        <title>Genetic determinants of endophytism in the Arabidopsis root mycobiome.</title>
        <authorList>
            <person name="Mesny F."/>
            <person name="Miyauchi S."/>
            <person name="Thiergart T."/>
            <person name="Pickel B."/>
            <person name="Atanasova L."/>
            <person name="Karlsson M."/>
            <person name="Huettel B."/>
            <person name="Barry K.W."/>
            <person name="Haridas S."/>
            <person name="Chen C."/>
            <person name="Bauer D."/>
            <person name="Andreopoulos W."/>
            <person name="Pangilinan J."/>
            <person name="LaButti K."/>
            <person name="Riley R."/>
            <person name="Lipzen A."/>
            <person name="Clum A."/>
            <person name="Drula E."/>
            <person name="Henrissat B."/>
            <person name="Kohler A."/>
            <person name="Grigoriev I.V."/>
            <person name="Martin F.M."/>
            <person name="Hacquard S."/>
        </authorList>
    </citation>
    <scope>NUCLEOTIDE SEQUENCE</scope>
    <source>
        <strain evidence="9">MPI-CAGE-CH-0235</strain>
    </source>
</reference>
<evidence type="ECO:0000313" key="9">
    <source>
        <dbReference type="EMBL" id="KAH7305792.1"/>
    </source>
</evidence>
<comment type="caution">
    <text evidence="9">The sequence shown here is derived from an EMBL/GenBank/DDBJ whole genome shotgun (WGS) entry which is preliminary data.</text>
</comment>
<accession>A0A8K0SGE3</accession>
<keyword evidence="4 7" id="KW-0472">Membrane</keyword>
<feature type="transmembrane region" description="Helical" evidence="7">
    <location>
        <begin position="18"/>
        <end position="35"/>
    </location>
</feature>
<evidence type="ECO:0000256" key="2">
    <source>
        <dbReference type="ARBA" id="ARBA00022692"/>
    </source>
</evidence>
<dbReference type="OrthoDB" id="2988756at2759"/>
<dbReference type="PANTHER" id="PTHR33048">
    <property type="entry name" value="PTH11-LIKE INTEGRAL MEMBRANE PROTEIN (AFU_ORTHOLOGUE AFUA_5G11245)"/>
    <property type="match status" value="1"/>
</dbReference>
<protein>
    <recommendedName>
        <fullName evidence="8">Rhodopsin domain-containing protein</fullName>
    </recommendedName>
</protein>
<dbReference type="Proteomes" id="UP000813444">
    <property type="component" value="Unassembled WGS sequence"/>
</dbReference>
<feature type="transmembrane region" description="Helical" evidence="7">
    <location>
        <begin position="143"/>
        <end position="163"/>
    </location>
</feature>
<feature type="transmembrane region" description="Helical" evidence="7">
    <location>
        <begin position="47"/>
        <end position="67"/>
    </location>
</feature>
<keyword evidence="3 7" id="KW-1133">Transmembrane helix</keyword>
<dbReference type="AlphaFoldDB" id="A0A8K0SGE3"/>
<evidence type="ECO:0000313" key="10">
    <source>
        <dbReference type="Proteomes" id="UP000813444"/>
    </source>
</evidence>
<comment type="subcellular location">
    <subcellularLocation>
        <location evidence="1">Membrane</location>
        <topology evidence="1">Multi-pass membrane protein</topology>
    </subcellularLocation>
</comment>
<organism evidence="9 10">
    <name type="scientific">Stachybotrys elegans</name>
    <dbReference type="NCBI Taxonomy" id="80388"/>
    <lineage>
        <taxon>Eukaryota</taxon>
        <taxon>Fungi</taxon>
        <taxon>Dikarya</taxon>
        <taxon>Ascomycota</taxon>
        <taxon>Pezizomycotina</taxon>
        <taxon>Sordariomycetes</taxon>
        <taxon>Hypocreomycetidae</taxon>
        <taxon>Hypocreales</taxon>
        <taxon>Stachybotryaceae</taxon>
        <taxon>Stachybotrys</taxon>
    </lineage>
</organism>
<feature type="region of interest" description="Disordered" evidence="6">
    <location>
        <begin position="296"/>
        <end position="323"/>
    </location>
</feature>
<evidence type="ECO:0000256" key="5">
    <source>
        <dbReference type="ARBA" id="ARBA00038359"/>
    </source>
</evidence>
<evidence type="ECO:0000256" key="6">
    <source>
        <dbReference type="SAM" id="MobiDB-lite"/>
    </source>
</evidence>
<keyword evidence="10" id="KW-1185">Reference proteome</keyword>